<dbReference type="eggNOG" id="COG2870">
    <property type="taxonomic scope" value="Bacteria"/>
</dbReference>
<dbReference type="RefSeq" id="WP_039210900.1">
    <property type="nucleotide sequence ID" value="NZ_JSCE01000213.1"/>
</dbReference>
<comment type="caution">
    <text evidence="4">The sequence shown here is derived from an EMBL/GenBank/DDBJ whole genome shotgun (WGS) entry which is preliminary data.</text>
</comment>
<keyword evidence="5" id="KW-1185">Reference proteome</keyword>
<dbReference type="PANTHER" id="PTHR46969">
    <property type="entry name" value="BIFUNCTIONAL PROTEIN HLDE"/>
    <property type="match status" value="1"/>
</dbReference>
<sequence>MTTNKDRLKEFVTSGMSKVHILVVGDVMLDKYYYGEVTRISPEAPVPITRVVDTKDTMGGAANVAHNLALLGCKTSIAGFVGDDYHCQTLVDKFISRGIDYKGIIYREEPTTTKLRVIGGHQQMLRLDFEDTEPVKPLYANRLLNYVEQSLDDVDAIILSDYGKGACTDEVCESVIEMCNNAQVPVLVDPKGRDWSKYTNADFITPNVKEINEILEKPIKNRDEAIKQAATYIMSKFKIKNVLATRSECGMSMVTPTETVHIPTKSQEVFDVSGAGDTVIAVFALGIAGGLIPREAAYLANLAASVVVGKLGTYAVSKDELESVLLQTTQSEEEQ</sequence>
<feature type="domain" description="Carbohydrate kinase PfkB" evidence="3">
    <location>
        <begin position="20"/>
        <end position="315"/>
    </location>
</feature>
<dbReference type="GO" id="GO:0033786">
    <property type="term" value="F:heptose-1-phosphate adenylyltransferase activity"/>
    <property type="evidence" value="ECO:0007669"/>
    <property type="project" value="TreeGrafter"/>
</dbReference>
<dbReference type="EMBL" id="JSCE01000213">
    <property type="protein sequence ID" value="KHM51236.1"/>
    <property type="molecule type" value="Genomic_DNA"/>
</dbReference>
<evidence type="ECO:0000313" key="4">
    <source>
        <dbReference type="EMBL" id="KHM51236.1"/>
    </source>
</evidence>
<evidence type="ECO:0000256" key="2">
    <source>
        <dbReference type="ARBA" id="ARBA00022777"/>
    </source>
</evidence>
<dbReference type="GO" id="GO:0005829">
    <property type="term" value="C:cytosol"/>
    <property type="evidence" value="ECO:0007669"/>
    <property type="project" value="TreeGrafter"/>
</dbReference>
<dbReference type="Pfam" id="PF00294">
    <property type="entry name" value="PfkB"/>
    <property type="match status" value="1"/>
</dbReference>
<dbReference type="InterPro" id="IPR002173">
    <property type="entry name" value="Carboh/pur_kinase_PfkB_CS"/>
</dbReference>
<organism evidence="4 5">
    <name type="scientific">Anaerovibrio lipolyticus</name>
    <dbReference type="NCBI Taxonomy" id="82374"/>
    <lineage>
        <taxon>Bacteria</taxon>
        <taxon>Bacillati</taxon>
        <taxon>Bacillota</taxon>
        <taxon>Negativicutes</taxon>
        <taxon>Selenomonadales</taxon>
        <taxon>Selenomonadaceae</taxon>
        <taxon>Anaerovibrio</taxon>
    </lineage>
</organism>
<dbReference type="AlphaFoldDB" id="A0A0B2JX90"/>
<dbReference type="FunFam" id="3.40.1190.20:FF:000002">
    <property type="entry name" value="Bifunctional protein HldE"/>
    <property type="match status" value="1"/>
</dbReference>
<dbReference type="NCBIfam" id="TIGR02198">
    <property type="entry name" value="rfaE_dom_I"/>
    <property type="match status" value="1"/>
</dbReference>
<dbReference type="Gene3D" id="3.40.1190.20">
    <property type="match status" value="1"/>
</dbReference>
<evidence type="ECO:0000259" key="3">
    <source>
        <dbReference type="Pfam" id="PF00294"/>
    </source>
</evidence>
<reference evidence="4 5" key="1">
    <citation type="journal article" date="2013" name="PLoS ONE">
        <title>Identification and characterization of three novel lipases belonging to families II and V from Anaerovibrio lipolyticus 5ST.</title>
        <authorList>
            <person name="Prive F."/>
            <person name="Kaderbhai N.N."/>
            <person name="Girdwood S."/>
            <person name="Worgan H.J."/>
            <person name="Pinloche E."/>
            <person name="Scollan N.D."/>
            <person name="Huws S.A."/>
            <person name="Newbold C.J."/>
        </authorList>
    </citation>
    <scope>NUCLEOTIDE SEQUENCE [LARGE SCALE GENOMIC DNA]</scope>
    <source>
        <strain evidence="4 5">5S</strain>
    </source>
</reference>
<evidence type="ECO:0000313" key="5">
    <source>
        <dbReference type="Proteomes" id="UP000030993"/>
    </source>
</evidence>
<keyword evidence="1 4" id="KW-0808">Transferase</keyword>
<dbReference type="InterPro" id="IPR029056">
    <property type="entry name" value="Ribokinase-like"/>
</dbReference>
<dbReference type="Proteomes" id="UP000030993">
    <property type="component" value="Unassembled WGS sequence"/>
</dbReference>
<keyword evidence="2" id="KW-0418">Kinase</keyword>
<dbReference type="GO" id="GO:0033785">
    <property type="term" value="F:heptose 7-phosphate kinase activity"/>
    <property type="evidence" value="ECO:0007669"/>
    <property type="project" value="TreeGrafter"/>
</dbReference>
<dbReference type="InterPro" id="IPR011913">
    <property type="entry name" value="RfaE_dom_I"/>
</dbReference>
<evidence type="ECO:0000256" key="1">
    <source>
        <dbReference type="ARBA" id="ARBA00022679"/>
    </source>
</evidence>
<dbReference type="InterPro" id="IPR011611">
    <property type="entry name" value="PfkB_dom"/>
</dbReference>
<gene>
    <name evidence="4" type="ORF">NZ47_11580</name>
</gene>
<dbReference type="STRING" id="82374.NZ47_11580"/>
<dbReference type="GO" id="GO:0016773">
    <property type="term" value="F:phosphotransferase activity, alcohol group as acceptor"/>
    <property type="evidence" value="ECO:0007669"/>
    <property type="project" value="InterPro"/>
</dbReference>
<dbReference type="PANTHER" id="PTHR46969:SF1">
    <property type="entry name" value="BIFUNCTIONAL PROTEIN HLDE"/>
    <property type="match status" value="1"/>
</dbReference>
<dbReference type="SUPFAM" id="SSF53613">
    <property type="entry name" value="Ribokinase-like"/>
    <property type="match status" value="1"/>
</dbReference>
<dbReference type="PROSITE" id="PS00583">
    <property type="entry name" value="PFKB_KINASES_1"/>
    <property type="match status" value="1"/>
</dbReference>
<name>A0A0B2JX90_9FIRM</name>
<accession>A0A0B2JX90</accession>
<dbReference type="CDD" id="cd01172">
    <property type="entry name" value="RfaE_like"/>
    <property type="match status" value="1"/>
</dbReference>
<protein>
    <submittedName>
        <fullName evidence="4">Heptose 1-phosphate adenyltransferase</fullName>
    </submittedName>
</protein>
<proteinExistence type="predicted"/>